<keyword evidence="6" id="KW-0249">Electron transport</keyword>
<comment type="cofactor">
    <cofactor evidence="1">
        <name>heme b</name>
        <dbReference type="ChEBI" id="CHEBI:60344"/>
    </cofactor>
</comment>
<feature type="transmembrane region" description="Helical" evidence="11">
    <location>
        <begin position="501"/>
        <end position="521"/>
    </location>
</feature>
<evidence type="ECO:0000256" key="5">
    <source>
        <dbReference type="ARBA" id="ARBA00022692"/>
    </source>
</evidence>
<keyword evidence="5 11" id="KW-0812">Transmembrane</keyword>
<evidence type="ECO:0000256" key="10">
    <source>
        <dbReference type="ARBA" id="ARBA00023180"/>
    </source>
</evidence>
<dbReference type="Pfam" id="PF02014">
    <property type="entry name" value="Reeler"/>
    <property type="match status" value="1"/>
</dbReference>
<dbReference type="InterPro" id="IPR042307">
    <property type="entry name" value="Reeler_sf"/>
</dbReference>
<name>A0A6G1QLA0_CHAAH</name>
<keyword evidence="12" id="KW-0732">Signal</keyword>
<accession>A0A6G1QLA0</accession>
<evidence type="ECO:0000259" key="14">
    <source>
        <dbReference type="PROSITE" id="PS50939"/>
    </source>
</evidence>
<evidence type="ECO:0000256" key="2">
    <source>
        <dbReference type="ARBA" id="ARBA00004141"/>
    </source>
</evidence>
<feature type="chain" id="PRO_5026289240" evidence="12">
    <location>
        <begin position="19"/>
        <end position="572"/>
    </location>
</feature>
<evidence type="ECO:0000259" key="15">
    <source>
        <dbReference type="PROSITE" id="PS51019"/>
    </source>
</evidence>
<feature type="domain" description="Cytochrome b561" evidence="14">
    <location>
        <begin position="329"/>
        <end position="527"/>
    </location>
</feature>
<reference evidence="17" key="2">
    <citation type="submission" date="2019-02" db="EMBL/GenBank/DDBJ databases">
        <title>Opniocepnalus argus Var Kimnra genome.</title>
        <authorList>
            <person name="Zhou C."/>
            <person name="Xiao S."/>
        </authorList>
    </citation>
    <scope>NUCLEOTIDE SEQUENCE [LARGE SCALE GENOMIC DNA]</scope>
</reference>
<dbReference type="Gene3D" id="1.20.120.1770">
    <property type="match status" value="1"/>
</dbReference>
<dbReference type="OrthoDB" id="2419613at2759"/>
<dbReference type="PANTHER" id="PTHR45828">
    <property type="entry name" value="CYTOCHROME B561/FERRIC REDUCTASE TRANSMEMBRANE"/>
    <property type="match status" value="1"/>
</dbReference>
<keyword evidence="4" id="KW-0813">Transport</keyword>
<feature type="transmembrane region" description="Helical" evidence="11">
    <location>
        <begin position="435"/>
        <end position="457"/>
    </location>
</feature>
<evidence type="ECO:0000313" key="16">
    <source>
        <dbReference type="EMBL" id="KAF3703441.1"/>
    </source>
</evidence>
<evidence type="ECO:0000256" key="1">
    <source>
        <dbReference type="ARBA" id="ARBA00001970"/>
    </source>
</evidence>
<comment type="similarity">
    <text evidence="3">Belongs to the FRRS1 family.</text>
</comment>
<feature type="domain" description="DOMON" evidence="13">
    <location>
        <begin position="209"/>
        <end position="324"/>
    </location>
</feature>
<dbReference type="InterPro" id="IPR002861">
    <property type="entry name" value="Reeler_dom"/>
</dbReference>
<dbReference type="EMBL" id="CM015730">
    <property type="protein sequence ID" value="KAF3703441.1"/>
    <property type="molecule type" value="Genomic_DNA"/>
</dbReference>
<dbReference type="FunFam" id="2.60.40.4060:FF:000003">
    <property type="entry name" value="Ferric chelate reductase 1"/>
    <property type="match status" value="1"/>
</dbReference>
<dbReference type="PROSITE" id="PS50836">
    <property type="entry name" value="DOMON"/>
    <property type="match status" value="1"/>
</dbReference>
<evidence type="ECO:0000259" key="13">
    <source>
        <dbReference type="PROSITE" id="PS50836"/>
    </source>
</evidence>
<keyword evidence="17" id="KW-1185">Reference proteome</keyword>
<dbReference type="SMART" id="SM00664">
    <property type="entry name" value="DoH"/>
    <property type="match status" value="1"/>
</dbReference>
<dbReference type="Gene3D" id="2.60.40.4060">
    <property type="entry name" value="Reeler domain"/>
    <property type="match status" value="1"/>
</dbReference>
<dbReference type="SMART" id="SM00665">
    <property type="entry name" value="B561"/>
    <property type="match status" value="1"/>
</dbReference>
<feature type="transmembrane region" description="Helical" evidence="11">
    <location>
        <begin position="478"/>
        <end position="495"/>
    </location>
</feature>
<evidence type="ECO:0000256" key="3">
    <source>
        <dbReference type="ARBA" id="ARBA00009195"/>
    </source>
</evidence>
<feature type="domain" description="Reelin" evidence="15">
    <location>
        <begin position="9"/>
        <end position="177"/>
    </location>
</feature>
<gene>
    <name evidence="16" type="ORF">EXN66_Car019129</name>
</gene>
<keyword evidence="10" id="KW-0325">Glycoprotein</keyword>
<feature type="transmembrane region" description="Helical" evidence="11">
    <location>
        <begin position="408"/>
        <end position="429"/>
    </location>
</feature>
<dbReference type="CDD" id="cd08544">
    <property type="entry name" value="Reeler"/>
    <property type="match status" value="1"/>
</dbReference>
<evidence type="ECO:0000313" key="17">
    <source>
        <dbReference type="Proteomes" id="UP000503349"/>
    </source>
</evidence>
<comment type="subcellular location">
    <subcellularLocation>
        <location evidence="2">Membrane</location>
        <topology evidence="2">Multi-pass membrane protein</topology>
    </subcellularLocation>
</comment>
<dbReference type="InterPro" id="IPR006593">
    <property type="entry name" value="Cyt_b561/ferric_Rdtase_TM"/>
</dbReference>
<organism evidence="16 17">
    <name type="scientific">Channa argus</name>
    <name type="common">Northern snakehead</name>
    <name type="synonym">Ophicephalus argus</name>
    <dbReference type="NCBI Taxonomy" id="215402"/>
    <lineage>
        <taxon>Eukaryota</taxon>
        <taxon>Metazoa</taxon>
        <taxon>Chordata</taxon>
        <taxon>Craniata</taxon>
        <taxon>Vertebrata</taxon>
        <taxon>Euteleostomi</taxon>
        <taxon>Actinopterygii</taxon>
        <taxon>Neopterygii</taxon>
        <taxon>Teleostei</taxon>
        <taxon>Neoteleostei</taxon>
        <taxon>Acanthomorphata</taxon>
        <taxon>Anabantaria</taxon>
        <taxon>Anabantiformes</taxon>
        <taxon>Channoidei</taxon>
        <taxon>Channidae</taxon>
        <taxon>Channa</taxon>
    </lineage>
</organism>
<evidence type="ECO:0000256" key="12">
    <source>
        <dbReference type="SAM" id="SignalP"/>
    </source>
</evidence>
<dbReference type="PROSITE" id="PS51019">
    <property type="entry name" value="REELIN"/>
    <property type="match status" value="1"/>
</dbReference>
<dbReference type="PROSITE" id="PS50939">
    <property type="entry name" value="CYTOCHROME_B561"/>
    <property type="match status" value="1"/>
</dbReference>
<evidence type="ECO:0000256" key="7">
    <source>
        <dbReference type="ARBA" id="ARBA00022989"/>
    </source>
</evidence>
<dbReference type="AlphaFoldDB" id="A0A6G1QLA0"/>
<keyword evidence="8" id="KW-0408">Iron</keyword>
<keyword evidence="7 11" id="KW-1133">Transmembrane helix</keyword>
<feature type="signal peptide" evidence="12">
    <location>
        <begin position="1"/>
        <end position="18"/>
    </location>
</feature>
<evidence type="ECO:0000256" key="8">
    <source>
        <dbReference type="ARBA" id="ARBA00023004"/>
    </source>
</evidence>
<reference evidence="16 17" key="1">
    <citation type="submission" date="2019-02" db="EMBL/GenBank/DDBJ databases">
        <title>Opniocepnalus argus genome.</title>
        <authorList>
            <person name="Zhou C."/>
            <person name="Xiao S."/>
        </authorList>
    </citation>
    <scope>NUCLEOTIDE SEQUENCE [LARGE SCALE GENOMIC DNA]</scope>
    <source>
        <strain evidence="16">OARG1902GOOAL</strain>
        <tissue evidence="16">Muscle</tissue>
    </source>
</reference>
<proteinExistence type="inferred from homology"/>
<protein>
    <submittedName>
        <fullName evidence="16">Putative ferric-chelate reductase 1</fullName>
    </submittedName>
</protein>
<evidence type="ECO:0000256" key="11">
    <source>
        <dbReference type="SAM" id="Phobius"/>
    </source>
</evidence>
<dbReference type="PANTHER" id="PTHR45828:SF44">
    <property type="entry name" value="FERRIC-CHELATE REDUCTASE 1-RELATED"/>
    <property type="match status" value="1"/>
</dbReference>
<evidence type="ECO:0000256" key="4">
    <source>
        <dbReference type="ARBA" id="ARBA00022448"/>
    </source>
</evidence>
<sequence length="572" mass="60402">MDFIGILLLLCVAPVVWCFPSGQVTASCDTMIPQHLANAQSGTAPYSISLDRSTYNVGDQVKVTLKATGASDFEGFLLKAQEVGGQSTVGTFTVSSSDSQTLACSQKPNSAVSHTKATSKMSIQVTWTADSTGSGKSIQFYATFVHSEKIFWVSVTSAPMTFNGSSGGSPGSTATAPAGAAMNISSAACGVTKTCLSQPSNCDPSASSDCYFMSAMLLSGGTTVRYEMIGPSSGYVAFGFSDDQSMGNDDIYICSTNSAGMVTVEHAYSTGATTPISIPLGNLAVVMATIQNNVIGCTFTTTNSISTQRSTGFNQTYYLLFAYGSSNSAGQIQIHSRTFTSSNKVDISKAEAAATETETPAIVKAHGALMLISWMTTGTLGMIVARYLKHMAKGQQMFGKDVWFLVHVPVMCLTVAATIIAFIIIFVYGEGWAGGAHPVLGCLVMILSFIQPIVAFFRCGPQDSMRFVFNWTHSLNALAIKLLAVAAIFTGLQLIDGSETQWLVNVMAGFAAWECLFYICIEAHLRCKNSRPETSESGGPNVEGLLVGIFFLGNLAFLIALLVGIGTATVIP</sequence>
<dbReference type="GO" id="GO:0016020">
    <property type="term" value="C:membrane"/>
    <property type="evidence" value="ECO:0007669"/>
    <property type="project" value="UniProtKB-SubCell"/>
</dbReference>
<feature type="transmembrane region" description="Helical" evidence="11">
    <location>
        <begin position="542"/>
        <end position="571"/>
    </location>
</feature>
<dbReference type="CDD" id="cd09628">
    <property type="entry name" value="DOMON_SDR_2_like"/>
    <property type="match status" value="1"/>
</dbReference>
<dbReference type="InterPro" id="IPR005018">
    <property type="entry name" value="DOMON_domain"/>
</dbReference>
<evidence type="ECO:0000256" key="9">
    <source>
        <dbReference type="ARBA" id="ARBA00023136"/>
    </source>
</evidence>
<dbReference type="InterPro" id="IPR051237">
    <property type="entry name" value="Ferric-chelate_Red/DefProt"/>
</dbReference>
<evidence type="ECO:0000256" key="6">
    <source>
        <dbReference type="ARBA" id="ARBA00022982"/>
    </source>
</evidence>
<dbReference type="CDD" id="cd08760">
    <property type="entry name" value="Cyt_b561_FRRS1_like"/>
    <property type="match status" value="1"/>
</dbReference>
<keyword evidence="9 11" id="KW-0472">Membrane</keyword>
<feature type="transmembrane region" description="Helical" evidence="11">
    <location>
        <begin position="368"/>
        <end position="388"/>
    </location>
</feature>
<dbReference type="Pfam" id="PF03351">
    <property type="entry name" value="DOMON"/>
    <property type="match status" value="1"/>
</dbReference>
<dbReference type="Proteomes" id="UP000503349">
    <property type="component" value="Chromosome 19"/>
</dbReference>